<evidence type="ECO:0000256" key="2">
    <source>
        <dbReference type="ARBA" id="ARBA00010663"/>
    </source>
</evidence>
<keyword evidence="7" id="KW-0732">Signal</keyword>
<protein>
    <submittedName>
        <fullName evidence="9">FMRFamide receptor</fullName>
    </submittedName>
</protein>
<evidence type="ECO:0000256" key="6">
    <source>
        <dbReference type="SAM" id="Phobius"/>
    </source>
</evidence>
<dbReference type="PANTHER" id="PTHR46641:SF22">
    <property type="entry name" value="PROCTOLIN RECEPTOR, ISOFORM A"/>
    <property type="match status" value="1"/>
</dbReference>
<keyword evidence="9" id="KW-0675">Receptor</keyword>
<evidence type="ECO:0000256" key="5">
    <source>
        <dbReference type="ARBA" id="ARBA00023136"/>
    </source>
</evidence>
<dbReference type="EMBL" id="LJIJ01001002">
    <property type="protein sequence ID" value="ODM93393.1"/>
    <property type="molecule type" value="Genomic_DNA"/>
</dbReference>
<feature type="signal peptide" evidence="7">
    <location>
        <begin position="1"/>
        <end position="21"/>
    </location>
</feature>
<keyword evidence="5 6" id="KW-0472">Membrane</keyword>
<name>A0A1D2MK81_ORCCI</name>
<dbReference type="InterPro" id="IPR052954">
    <property type="entry name" value="GPCR-Ligand_Int"/>
</dbReference>
<feature type="chain" id="PRO_5008904157" evidence="7">
    <location>
        <begin position="22"/>
        <end position="396"/>
    </location>
</feature>
<dbReference type="OMA" id="SHYVCET"/>
<reference evidence="9 10" key="1">
    <citation type="journal article" date="2016" name="Genome Biol. Evol.">
        <title>Gene Family Evolution Reflects Adaptation to Soil Environmental Stressors in the Genome of the Collembolan Orchesella cincta.</title>
        <authorList>
            <person name="Faddeeva-Vakhrusheva A."/>
            <person name="Derks M.F."/>
            <person name="Anvar S.Y."/>
            <person name="Agamennone V."/>
            <person name="Suring W."/>
            <person name="Smit S."/>
            <person name="van Straalen N.M."/>
            <person name="Roelofs D."/>
        </authorList>
    </citation>
    <scope>NUCLEOTIDE SEQUENCE [LARGE SCALE GENOMIC DNA]</scope>
    <source>
        <tissue evidence="9">Mixed pool</tissue>
    </source>
</reference>
<dbReference type="PANTHER" id="PTHR46641">
    <property type="entry name" value="FMRFAMIDE RECEPTOR-RELATED"/>
    <property type="match status" value="1"/>
</dbReference>
<feature type="transmembrane region" description="Helical" evidence="6">
    <location>
        <begin position="347"/>
        <end position="373"/>
    </location>
</feature>
<comment type="caution">
    <text evidence="9">The sequence shown here is derived from an EMBL/GenBank/DDBJ whole genome shotgun (WGS) entry which is preliminary data.</text>
</comment>
<feature type="transmembrane region" description="Helical" evidence="6">
    <location>
        <begin position="82"/>
        <end position="105"/>
    </location>
</feature>
<keyword evidence="4 6" id="KW-1133">Transmembrane helix</keyword>
<sequence>MGNFRFAKLVTYLLVFSLSTANSSAPHPISQDLWDANVSHHQSSFDNSKWPVLYEINLNAENITSESDKRWEVVFKEWSRFWVQYVSLPGVVLIGVIGNGITIHILAKKRMRSSTNVYLTALAVTDLIYLLFSFSMSWRHFPSINKIWLYWYYSPLGLWVTDASSSTSVWLTVSFTVERYIAVCHPLKRKIYCTEKSALCVSILVYMACFALTATTPFEWRATTVLNQTMESNEVVGEHGVWKKRKLPDVLPLVHNHIVCYPSFGHTCDSQLFSDQGRSHLSTAADVDEQRETRIRCQSSGQPSGEPVTVTLIAVVILFLICQMPTAIVLIYTAIHMPEQDSEEESVLLGLGNIFNLLVAINAASNFLLYTALCNKYRKHFCAILCFRKKVSIEQQ</sequence>
<evidence type="ECO:0000256" key="3">
    <source>
        <dbReference type="ARBA" id="ARBA00022692"/>
    </source>
</evidence>
<feature type="transmembrane region" description="Helical" evidence="6">
    <location>
        <begin position="156"/>
        <end position="177"/>
    </location>
</feature>
<dbReference type="CDD" id="cd14978">
    <property type="entry name" value="7tmA_FMRFamide_R-like"/>
    <property type="match status" value="1"/>
</dbReference>
<evidence type="ECO:0000256" key="1">
    <source>
        <dbReference type="ARBA" id="ARBA00004370"/>
    </source>
</evidence>
<dbReference type="Proteomes" id="UP000094527">
    <property type="component" value="Unassembled WGS sequence"/>
</dbReference>
<evidence type="ECO:0000256" key="4">
    <source>
        <dbReference type="ARBA" id="ARBA00022989"/>
    </source>
</evidence>
<proteinExistence type="inferred from homology"/>
<feature type="domain" description="G-protein coupled receptors family 1 profile" evidence="8">
    <location>
        <begin position="98"/>
        <end position="370"/>
    </location>
</feature>
<evidence type="ECO:0000313" key="10">
    <source>
        <dbReference type="Proteomes" id="UP000094527"/>
    </source>
</evidence>
<evidence type="ECO:0000259" key="8">
    <source>
        <dbReference type="PROSITE" id="PS50262"/>
    </source>
</evidence>
<gene>
    <name evidence="9" type="ORF">Ocin01_13289</name>
</gene>
<dbReference type="SUPFAM" id="SSF81321">
    <property type="entry name" value="Family A G protein-coupled receptor-like"/>
    <property type="match status" value="1"/>
</dbReference>
<feature type="transmembrane region" description="Helical" evidence="6">
    <location>
        <begin position="310"/>
        <end position="335"/>
    </location>
</feature>
<accession>A0A1D2MK81</accession>
<evidence type="ECO:0000256" key="7">
    <source>
        <dbReference type="SAM" id="SignalP"/>
    </source>
</evidence>
<comment type="similarity">
    <text evidence="2">Belongs to the G-protein coupled receptor 1 family.</text>
</comment>
<keyword evidence="10" id="KW-1185">Reference proteome</keyword>
<evidence type="ECO:0000313" key="9">
    <source>
        <dbReference type="EMBL" id="ODM93393.1"/>
    </source>
</evidence>
<dbReference type="STRING" id="48709.A0A1D2MK81"/>
<dbReference type="Pfam" id="PF00001">
    <property type="entry name" value="7tm_1"/>
    <property type="match status" value="1"/>
</dbReference>
<dbReference type="Gene3D" id="1.20.1070.10">
    <property type="entry name" value="Rhodopsin 7-helix transmembrane proteins"/>
    <property type="match status" value="1"/>
</dbReference>
<organism evidence="9 10">
    <name type="scientific">Orchesella cincta</name>
    <name type="common">Springtail</name>
    <name type="synonym">Podura cincta</name>
    <dbReference type="NCBI Taxonomy" id="48709"/>
    <lineage>
        <taxon>Eukaryota</taxon>
        <taxon>Metazoa</taxon>
        <taxon>Ecdysozoa</taxon>
        <taxon>Arthropoda</taxon>
        <taxon>Hexapoda</taxon>
        <taxon>Collembola</taxon>
        <taxon>Entomobryomorpha</taxon>
        <taxon>Entomobryoidea</taxon>
        <taxon>Orchesellidae</taxon>
        <taxon>Orchesellinae</taxon>
        <taxon>Orchesella</taxon>
    </lineage>
</organism>
<dbReference type="SMART" id="SM01381">
    <property type="entry name" value="7TM_GPCR_Srsx"/>
    <property type="match status" value="1"/>
</dbReference>
<dbReference type="AlphaFoldDB" id="A0A1D2MK81"/>
<dbReference type="GO" id="GO:0004930">
    <property type="term" value="F:G protein-coupled receptor activity"/>
    <property type="evidence" value="ECO:0007669"/>
    <property type="project" value="InterPro"/>
</dbReference>
<comment type="subcellular location">
    <subcellularLocation>
        <location evidence="1">Membrane</location>
    </subcellularLocation>
</comment>
<keyword evidence="3 6" id="KW-0812">Transmembrane</keyword>
<dbReference type="PROSITE" id="PS50262">
    <property type="entry name" value="G_PROTEIN_RECEP_F1_2"/>
    <property type="match status" value="1"/>
</dbReference>
<dbReference type="InterPro" id="IPR017452">
    <property type="entry name" value="GPCR_Rhodpsn_7TM"/>
</dbReference>
<feature type="transmembrane region" description="Helical" evidence="6">
    <location>
        <begin position="198"/>
        <end position="218"/>
    </location>
</feature>
<dbReference type="GO" id="GO:0016020">
    <property type="term" value="C:membrane"/>
    <property type="evidence" value="ECO:0007669"/>
    <property type="project" value="UniProtKB-SubCell"/>
</dbReference>
<dbReference type="PRINTS" id="PR00237">
    <property type="entry name" value="GPCRRHODOPSN"/>
</dbReference>
<dbReference type="InterPro" id="IPR000276">
    <property type="entry name" value="GPCR_Rhodpsn"/>
</dbReference>
<dbReference type="OrthoDB" id="10011262at2759"/>
<feature type="transmembrane region" description="Helical" evidence="6">
    <location>
        <begin position="117"/>
        <end position="136"/>
    </location>
</feature>